<sequence length="240" mass="28136">MSKSQQNKYFLNNPNNINVPLLRDELHKALFQQEFIIEIPVTENENIEITEKNANAKLKKVSIQELNYVDEKSQVERIWKINLEKDIPGISTSSKTTECAILVLQKYESSYRLNIILIELKSSIDNKELDKIEEKFSSAMSRVCMLLVLNNHLNLKQGYQEEEIYLDFKGILFYKTFSEKRKSEGENDSQLYSILQTYRKLGILTCRTILRGQDKIRVQCFCNQDNDLETEIRINLKDLL</sequence>
<organism evidence="1 2">
    <name type="scientific">Anabaena catenula FACHB-362</name>
    <dbReference type="NCBI Taxonomy" id="2692877"/>
    <lineage>
        <taxon>Bacteria</taxon>
        <taxon>Bacillati</taxon>
        <taxon>Cyanobacteriota</taxon>
        <taxon>Cyanophyceae</taxon>
        <taxon>Nostocales</taxon>
        <taxon>Nostocaceae</taxon>
        <taxon>Anabaena</taxon>
    </lineage>
</organism>
<comment type="caution">
    <text evidence="1">The sequence shown here is derived from an EMBL/GenBank/DDBJ whole genome shotgun (WGS) entry which is preliminary data.</text>
</comment>
<reference evidence="1 2" key="1">
    <citation type="journal article" date="2020" name="ISME J.">
        <title>Comparative genomics reveals insights into cyanobacterial evolution and habitat adaptation.</title>
        <authorList>
            <person name="Chen M.Y."/>
            <person name="Teng W.K."/>
            <person name="Zhao L."/>
            <person name="Hu C.X."/>
            <person name="Zhou Y.K."/>
            <person name="Han B.P."/>
            <person name="Song L.R."/>
            <person name="Shu W.S."/>
        </authorList>
    </citation>
    <scope>NUCLEOTIDE SEQUENCE [LARGE SCALE GENOMIC DNA]</scope>
    <source>
        <strain evidence="1 2">FACHB-362</strain>
    </source>
</reference>
<protein>
    <submittedName>
        <fullName evidence="1">Uncharacterized protein</fullName>
    </submittedName>
</protein>
<dbReference type="RefSeq" id="WP_190908563.1">
    <property type="nucleotide sequence ID" value="NZ_JACJTQ010000047.1"/>
</dbReference>
<name>A0ABR8JBH8_9NOST</name>
<keyword evidence="2" id="KW-1185">Reference proteome</keyword>
<dbReference type="Proteomes" id="UP000660381">
    <property type="component" value="Unassembled WGS sequence"/>
</dbReference>
<proteinExistence type="predicted"/>
<evidence type="ECO:0000313" key="2">
    <source>
        <dbReference type="Proteomes" id="UP000660381"/>
    </source>
</evidence>
<evidence type="ECO:0000313" key="1">
    <source>
        <dbReference type="EMBL" id="MBD2694396.1"/>
    </source>
</evidence>
<accession>A0ABR8JBH8</accession>
<gene>
    <name evidence="1" type="ORF">H6G68_22065</name>
</gene>
<dbReference type="EMBL" id="JACJTQ010000047">
    <property type="protein sequence ID" value="MBD2694396.1"/>
    <property type="molecule type" value="Genomic_DNA"/>
</dbReference>